<proteinExistence type="predicted"/>
<geneLocation type="plasmid" evidence="2">
    <name>pMerc</name>
</geneLocation>
<dbReference type="EMBL" id="CP162606">
    <property type="protein sequence ID" value="XDK34590.1"/>
    <property type="molecule type" value="Genomic_DNA"/>
</dbReference>
<name>A0AB39HVP5_9PSED</name>
<organism evidence="2">
    <name type="scientific">Pseudomonas sp. Hg7Tf</name>
    <dbReference type="NCBI Taxonomy" id="3236988"/>
    <lineage>
        <taxon>Bacteria</taxon>
        <taxon>Pseudomonadati</taxon>
        <taxon>Pseudomonadota</taxon>
        <taxon>Gammaproteobacteria</taxon>
        <taxon>Pseudomonadales</taxon>
        <taxon>Pseudomonadaceae</taxon>
        <taxon>Pseudomonas</taxon>
    </lineage>
</organism>
<dbReference type="Pfam" id="PF13744">
    <property type="entry name" value="HTH_37"/>
    <property type="match status" value="1"/>
</dbReference>
<accession>A0AB39HVP5</accession>
<dbReference type="InterPro" id="IPR039554">
    <property type="entry name" value="HigA2-like_HTH"/>
</dbReference>
<evidence type="ECO:0000259" key="1">
    <source>
        <dbReference type="Pfam" id="PF13744"/>
    </source>
</evidence>
<evidence type="ECO:0000313" key="2">
    <source>
        <dbReference type="EMBL" id="XDK34590.1"/>
    </source>
</evidence>
<feature type="domain" description="HigA2-like helix-turn-helix" evidence="1">
    <location>
        <begin position="13"/>
        <end position="90"/>
    </location>
</feature>
<dbReference type="SUPFAM" id="SSF47413">
    <property type="entry name" value="lambda repressor-like DNA-binding domains"/>
    <property type="match status" value="1"/>
</dbReference>
<protein>
    <submittedName>
        <fullName evidence="2">XRE family transcriptional regulator</fullName>
    </submittedName>
</protein>
<dbReference type="RefSeq" id="WP_280044025.1">
    <property type="nucleotide sequence ID" value="NZ_CP162606.1"/>
</dbReference>
<dbReference type="InterPro" id="IPR010982">
    <property type="entry name" value="Lambda_DNA-bd_dom_sf"/>
</dbReference>
<dbReference type="AlphaFoldDB" id="A0AB39HVP5"/>
<gene>
    <name evidence="2" type="ORF">AB4Y39_00260</name>
</gene>
<dbReference type="GO" id="GO:0003677">
    <property type="term" value="F:DNA binding"/>
    <property type="evidence" value="ECO:0007669"/>
    <property type="project" value="InterPro"/>
</dbReference>
<keyword evidence="2" id="KW-0614">Plasmid</keyword>
<sequence>MANERSTSVWDALVDSPEEAENLRLRSQLMRVLTKTVKSWDLPQKDAARQLHVTQPRLSELLNGKIDKFSLDALVNLLASADLEIDITVKKKAA</sequence>
<reference evidence="2" key="1">
    <citation type="submission" date="2024-07" db="EMBL/GenBank/DDBJ databases">
        <title>Identification and characteristics of a novel species of coltsfoot's symbiotic bacteria.</title>
        <authorList>
            <person name="Juszczyk A."/>
            <person name="Jasielczuk I."/>
            <person name="Gurgul A."/>
            <person name="Rogala M."/>
            <person name="Kowalczyk A."/>
            <person name="Szmatola T."/>
            <person name="Kosecka-Strojek M."/>
            <person name="Arent Z."/>
            <person name="Latowski D."/>
        </authorList>
    </citation>
    <scope>NUCLEOTIDE SEQUENCE</scope>
    <source>
        <strain evidence="2">Hg7Tf</strain>
        <plasmid evidence="2">pMerc</plasmid>
    </source>
</reference>
<dbReference type="Gene3D" id="1.10.260.40">
    <property type="entry name" value="lambda repressor-like DNA-binding domains"/>
    <property type="match status" value="1"/>
</dbReference>